<dbReference type="GO" id="GO:0019563">
    <property type="term" value="P:glycerol catabolic process"/>
    <property type="evidence" value="ECO:0007669"/>
    <property type="project" value="TreeGrafter"/>
</dbReference>
<keyword evidence="2 4" id="KW-0418">Kinase</keyword>
<sequence length="213" mass="23073">MASFRNKDGRVIVDNLISMIQENAAHLSDIDLTISDGDHGISMKKGFMTCRERLEGKEVDLSMALKILGEALFVELDGVMGRLYGTFFQEMANACQECDIIDARIFGKMLHAAITGIQSISQAKVGDKTLMDTLIPALTAYENALDARTSFSEALQDMTAAAEIGKNSTKNLIAKIGRASCLGERSRGVLDTGATSCWLILRSMATTITALLK</sequence>
<evidence type="ECO:0000256" key="2">
    <source>
        <dbReference type="ARBA" id="ARBA00022777"/>
    </source>
</evidence>
<keyword evidence="1" id="KW-0808">Transferase</keyword>
<dbReference type="Proteomes" id="UP000230821">
    <property type="component" value="Unassembled WGS sequence"/>
</dbReference>
<dbReference type="NCBIfam" id="TIGR02365">
    <property type="entry name" value="dha_L_ycgS"/>
    <property type="match status" value="1"/>
</dbReference>
<name>A0A2G6KGJ2_9BACT</name>
<feature type="domain" description="DhaL" evidence="3">
    <location>
        <begin position="7"/>
        <end position="206"/>
    </location>
</feature>
<dbReference type="InterPro" id="IPR004007">
    <property type="entry name" value="DhaL_dom"/>
</dbReference>
<dbReference type="FunFam" id="1.25.40.340:FF:000002">
    <property type="entry name" value="Dihydroxyacetone kinase, L subunit"/>
    <property type="match status" value="1"/>
</dbReference>
<dbReference type="InterPro" id="IPR036117">
    <property type="entry name" value="DhaL_dom_sf"/>
</dbReference>
<dbReference type="Pfam" id="PF02734">
    <property type="entry name" value="Dak2"/>
    <property type="match status" value="1"/>
</dbReference>
<dbReference type="GO" id="GO:0005829">
    <property type="term" value="C:cytosol"/>
    <property type="evidence" value="ECO:0007669"/>
    <property type="project" value="TreeGrafter"/>
</dbReference>
<dbReference type="PANTHER" id="PTHR28629">
    <property type="entry name" value="TRIOKINASE/FMN CYCLASE"/>
    <property type="match status" value="1"/>
</dbReference>
<dbReference type="PROSITE" id="PS51480">
    <property type="entry name" value="DHAL"/>
    <property type="match status" value="1"/>
</dbReference>
<proteinExistence type="predicted"/>
<comment type="caution">
    <text evidence="4">The sequence shown here is derived from an EMBL/GenBank/DDBJ whole genome shotgun (WGS) entry which is preliminary data.</text>
</comment>
<dbReference type="InterPro" id="IPR050861">
    <property type="entry name" value="Dihydroxyacetone_Kinase"/>
</dbReference>
<evidence type="ECO:0000259" key="3">
    <source>
        <dbReference type="PROSITE" id="PS51480"/>
    </source>
</evidence>
<reference evidence="4 5" key="1">
    <citation type="submission" date="2017-10" db="EMBL/GenBank/DDBJ databases">
        <title>Novel microbial diversity and functional potential in the marine mammal oral microbiome.</title>
        <authorList>
            <person name="Dudek N.K."/>
            <person name="Sun C.L."/>
            <person name="Burstein D."/>
            <person name="Kantor R.S."/>
            <person name="Aliaga Goltsman D.S."/>
            <person name="Bik E.M."/>
            <person name="Thomas B.C."/>
            <person name="Banfield J.F."/>
            <person name="Relman D.A."/>
        </authorList>
    </citation>
    <scope>NUCLEOTIDE SEQUENCE [LARGE SCALE GENOMIC DNA]</scope>
    <source>
        <strain evidence="4">DOLJORAL78_47_16</strain>
    </source>
</reference>
<dbReference type="PANTHER" id="PTHR28629:SF4">
    <property type="entry name" value="TRIOKINASE_FMN CYCLASE"/>
    <property type="match status" value="1"/>
</dbReference>
<organism evidence="4 5">
    <name type="scientific">candidate division KSB3 bacterium</name>
    <dbReference type="NCBI Taxonomy" id="2044937"/>
    <lineage>
        <taxon>Bacteria</taxon>
        <taxon>candidate division KSB3</taxon>
    </lineage>
</organism>
<evidence type="ECO:0000313" key="5">
    <source>
        <dbReference type="Proteomes" id="UP000230821"/>
    </source>
</evidence>
<dbReference type="Gene3D" id="1.25.40.340">
    <property type="match status" value="1"/>
</dbReference>
<dbReference type="GO" id="GO:0004371">
    <property type="term" value="F:glycerone kinase activity"/>
    <property type="evidence" value="ECO:0007669"/>
    <property type="project" value="InterPro"/>
</dbReference>
<dbReference type="AlphaFoldDB" id="A0A2G6KGJ2"/>
<gene>
    <name evidence="4" type="primary">dhaL</name>
    <name evidence="4" type="ORF">CSA56_06765</name>
</gene>
<dbReference type="SMART" id="SM01120">
    <property type="entry name" value="Dak2"/>
    <property type="match status" value="1"/>
</dbReference>
<evidence type="ECO:0000256" key="1">
    <source>
        <dbReference type="ARBA" id="ARBA00022679"/>
    </source>
</evidence>
<evidence type="ECO:0000313" key="4">
    <source>
        <dbReference type="EMBL" id="PIE34777.1"/>
    </source>
</evidence>
<dbReference type="InterPro" id="IPR012737">
    <property type="entry name" value="DhaK_L_YcgS"/>
</dbReference>
<accession>A0A2G6KGJ2</accession>
<dbReference type="EMBL" id="PDSK01000076">
    <property type="protein sequence ID" value="PIE34777.1"/>
    <property type="molecule type" value="Genomic_DNA"/>
</dbReference>
<protein>
    <submittedName>
        <fullName evidence="4">Dihydroxyacetone kinase subunit L</fullName>
    </submittedName>
</protein>
<dbReference type="SUPFAM" id="SSF101473">
    <property type="entry name" value="DhaL-like"/>
    <property type="match status" value="1"/>
</dbReference>